<dbReference type="InterPro" id="IPR007863">
    <property type="entry name" value="Peptidase_M16_C"/>
</dbReference>
<keyword evidence="5" id="KW-1185">Reference proteome</keyword>
<dbReference type="EMBL" id="AP014608">
    <property type="protein sequence ID" value="BBA16998.1"/>
    <property type="molecule type" value="Genomic_DNA"/>
</dbReference>
<dbReference type="Gene3D" id="3.30.830.10">
    <property type="entry name" value="Metalloenzyme, LuxS/M16 peptidase-like"/>
    <property type="match status" value="2"/>
</dbReference>
<dbReference type="Proteomes" id="UP000263619">
    <property type="component" value="Chromosome"/>
</dbReference>
<comment type="similarity">
    <text evidence="1">Belongs to the peptidase M16 family.</text>
</comment>
<keyword evidence="2" id="KW-1133">Transmembrane helix</keyword>
<sequence length="489" mass="57135">MFRITIIQIINNFFFKTIFLGIIFFHTTIMFAHIFNRNLPPKSLKRKTTINIENPNFFQMKNGLKVLIVENHKLPLVRIGLELNYKPFLEKDKAGIKKIFGQMLRSGTKNYTKEELDDIIDYMGCSLYTSFSETSIFTMKKYLDKSISIMSDILMNSKFDNSKELNKIIKQRIIDISLSEKDPNSILQIVRNVLYFGKNHPYGEYETHDTIKNITLHDLKKLYDKYYIPNISYLSFIGDISQKEAEKLCNLYFSEWKRKSYKEDPVIKEYVIPSKIEIDIVDIPSLTQSTICFGGPICLKKNDPEYFSSMLANGILGGGPQSRLFLNLREKKAYTYGAYSILRSDRNIGCFSVYTQVRNEVTEKAIKDIIKEIFEITKNKISLEELDIKKKEISGQFILDFEDPNRINDLFICELKNNLPSGFYKNFLNKLELVTIDDIYRSCQKFFFQKNGRIIIVGKAHDILPNIKKLGYPIRYFDRFGSLINKKNE</sequence>
<dbReference type="InterPro" id="IPR011249">
    <property type="entry name" value="Metalloenz_LuxS/M16"/>
</dbReference>
<dbReference type="PANTHER" id="PTHR11851:SF49">
    <property type="entry name" value="MITOCHONDRIAL-PROCESSING PEPTIDASE SUBUNIT ALPHA"/>
    <property type="match status" value="1"/>
</dbReference>
<feature type="transmembrane region" description="Helical" evidence="2">
    <location>
        <begin position="12"/>
        <end position="35"/>
    </location>
</feature>
<dbReference type="AlphaFoldDB" id="A0A224AJL1"/>
<accession>A0A224AJL1</accession>
<protein>
    <submittedName>
        <fullName evidence="4">Peptidase M16 family domain-containing protein</fullName>
    </submittedName>
</protein>
<reference evidence="4 5" key="1">
    <citation type="submission" date="2014-06" db="EMBL/GenBank/DDBJ databases">
        <title>Genome sequence of the intracellular symbiont Blattabacterium cuenoti, strain STAT from the wood feeding cockroach Salganea taiwanensis taiwanensis.</title>
        <authorList>
            <person name="Kinjo Y."/>
            <person name="Ohkuma M."/>
            <person name="Tokuda G."/>
        </authorList>
    </citation>
    <scope>NUCLEOTIDE SEQUENCE [LARGE SCALE GENOMIC DNA]</scope>
    <source>
        <strain evidence="4 5">STAT</strain>
    </source>
</reference>
<proteinExistence type="inferred from homology"/>
<feature type="domain" description="Peptidase M16 C-terminal" evidence="3">
    <location>
        <begin position="213"/>
        <end position="391"/>
    </location>
</feature>
<keyword evidence="2" id="KW-0812">Transmembrane</keyword>
<evidence type="ECO:0000256" key="1">
    <source>
        <dbReference type="ARBA" id="ARBA00007261"/>
    </source>
</evidence>
<evidence type="ECO:0000259" key="3">
    <source>
        <dbReference type="Pfam" id="PF05193"/>
    </source>
</evidence>
<dbReference type="PANTHER" id="PTHR11851">
    <property type="entry name" value="METALLOPROTEASE"/>
    <property type="match status" value="1"/>
</dbReference>
<name>A0A224AJL1_9FLAO</name>
<dbReference type="InterPro" id="IPR050361">
    <property type="entry name" value="MPP/UQCRC_Complex"/>
</dbReference>
<keyword evidence="2" id="KW-0472">Membrane</keyword>
<dbReference type="GO" id="GO:0046872">
    <property type="term" value="F:metal ion binding"/>
    <property type="evidence" value="ECO:0007669"/>
    <property type="project" value="InterPro"/>
</dbReference>
<dbReference type="Pfam" id="PF05193">
    <property type="entry name" value="Peptidase_M16_C"/>
    <property type="match status" value="1"/>
</dbReference>
<dbReference type="SUPFAM" id="SSF63411">
    <property type="entry name" value="LuxS/MPP-like metallohydrolase"/>
    <property type="match status" value="2"/>
</dbReference>
<gene>
    <name evidence="4" type="ORF">STAT_055</name>
</gene>
<dbReference type="OrthoDB" id="9811314at2"/>
<evidence type="ECO:0000256" key="2">
    <source>
        <dbReference type="SAM" id="Phobius"/>
    </source>
</evidence>
<organism evidence="4 5">
    <name type="scientific">Blattabacterium cuenoti STAT</name>
    <dbReference type="NCBI Taxonomy" id="1457030"/>
    <lineage>
        <taxon>Bacteria</taxon>
        <taxon>Pseudomonadati</taxon>
        <taxon>Bacteroidota</taxon>
        <taxon>Flavobacteriia</taxon>
        <taxon>Flavobacteriales</taxon>
        <taxon>Blattabacteriaceae</taxon>
        <taxon>Blattabacterium</taxon>
    </lineage>
</organism>
<evidence type="ECO:0000313" key="5">
    <source>
        <dbReference type="Proteomes" id="UP000263619"/>
    </source>
</evidence>
<evidence type="ECO:0000313" key="4">
    <source>
        <dbReference type="EMBL" id="BBA16998.1"/>
    </source>
</evidence>